<dbReference type="EMBL" id="CDMZ01000033">
    <property type="protein sequence ID" value="CUC08989.1"/>
    <property type="molecule type" value="Genomic_DNA"/>
</dbReference>
<organism evidence="1">
    <name type="scientific">Chromera velia CCMP2878</name>
    <dbReference type="NCBI Taxonomy" id="1169474"/>
    <lineage>
        <taxon>Eukaryota</taxon>
        <taxon>Sar</taxon>
        <taxon>Alveolata</taxon>
        <taxon>Colpodellida</taxon>
        <taxon>Chromeraceae</taxon>
        <taxon>Chromera</taxon>
    </lineage>
</organism>
<proteinExistence type="predicted"/>
<gene>
    <name evidence="1" type="ORF">Cvel_2583.t2.CR1</name>
</gene>
<name>A0A0K6S5Z4_9ALVE</name>
<accession>A0A0K6S5Z4</accession>
<dbReference type="AlphaFoldDB" id="A0A0K6S5Z4"/>
<sequence>MLKCAIVPHFVKEGAKKAHILNERKKRVYEYLRNENLEEHFRNKLEVYLWTLKDIHAWFVVLSILDYKLMRDLINAVRP</sequence>
<reference evidence="1" key="1">
    <citation type="submission" date="2014-11" db="EMBL/GenBank/DDBJ databases">
        <title>Molecular phylogeny of cliff fern family Woodsiaceae with morphological implications.</title>
        <authorList>
            <person name="Shao Y.-Z."/>
            <person name="Wei R."/>
            <person name="Zhang X.-C."/>
        </authorList>
    </citation>
    <scope>NUCLEOTIDE SEQUENCE</scope>
</reference>
<protein>
    <submittedName>
        <fullName evidence="1">Uncharacterized protein</fullName>
    </submittedName>
</protein>
<dbReference type="VEuPathDB" id="CryptoDB:Cvel_2583"/>
<evidence type="ECO:0000313" key="1">
    <source>
        <dbReference type="EMBL" id="CUC08989.1"/>
    </source>
</evidence>